<dbReference type="CDD" id="cd16341">
    <property type="entry name" value="FdhE"/>
    <property type="match status" value="1"/>
</dbReference>
<feature type="region of interest" description="Disordered" evidence="1">
    <location>
        <begin position="121"/>
        <end position="141"/>
    </location>
</feature>
<dbReference type="STRING" id="883.DvMF_0645"/>
<feature type="compositionally biased region" description="Basic and acidic residues" evidence="1">
    <location>
        <begin position="125"/>
        <end position="139"/>
    </location>
</feature>
<proteinExistence type="predicted"/>
<dbReference type="EMBL" id="CP001197">
    <property type="protein sequence ID" value="ACL07602.1"/>
    <property type="molecule type" value="Genomic_DNA"/>
</dbReference>
<protein>
    <submittedName>
        <fullName evidence="3">Formate dehydrogenase accessory protein</fullName>
    </submittedName>
</protein>
<name>B8DK06_NITV9</name>
<sequence>MPDAAPSLSGTTSETLDRLLARHPEHAPLIAAFRALSVAQAELAEMADPVGAVPVPPVRVEPDLFAQGRALLPADELPDGPALDDAFLAHALALLAPAIAAGLPAVADDVRELARLMQLAPTKEGTSDGKQDTAQDDSQHPLPRQLAAWALTGRIAAAQQWARRAGLSPDAVGFVAMQLATAVARRVQRAVAPSLAPHAEDWTHGHCPVCGTAPKLGVLRGEGGQRWLVCALCDHTWRHQRTACPFCGVDKPDNITLRYVQGFEDERAEACASCRRYILAADLRHRTSDVPSVLPLGMAHLDMLLQEKGFLPGGVDDTTRPARTGGSGKAPGAKTSA</sequence>
<feature type="region of interest" description="Disordered" evidence="1">
    <location>
        <begin position="314"/>
        <end position="337"/>
    </location>
</feature>
<organism evidence="3">
    <name type="scientific">Nitratidesulfovibrio vulgaris (strain DSM 19637 / Miyazaki F)</name>
    <name type="common">Desulfovibrio vulgaris</name>
    <dbReference type="NCBI Taxonomy" id="883"/>
    <lineage>
        <taxon>Bacteria</taxon>
        <taxon>Pseudomonadati</taxon>
        <taxon>Thermodesulfobacteriota</taxon>
        <taxon>Desulfovibrionia</taxon>
        <taxon>Desulfovibrionales</taxon>
        <taxon>Desulfovibrionaceae</taxon>
        <taxon>Nitratidesulfovibrio</taxon>
    </lineage>
</organism>
<dbReference type="KEGG" id="dvm:DvMF_0645"/>
<evidence type="ECO:0000256" key="1">
    <source>
        <dbReference type="SAM" id="MobiDB-lite"/>
    </source>
</evidence>
<feature type="domain" description="FdhE central" evidence="2">
    <location>
        <begin position="206"/>
        <end position="241"/>
    </location>
</feature>
<evidence type="ECO:0000313" key="3">
    <source>
        <dbReference type="EMBL" id="ACL07602.1"/>
    </source>
</evidence>
<dbReference type="eggNOG" id="COG3058">
    <property type="taxonomic scope" value="Bacteria"/>
</dbReference>
<gene>
    <name evidence="3" type="ordered locus">DvMF_0645</name>
</gene>
<dbReference type="GO" id="GO:0008199">
    <property type="term" value="F:ferric iron binding"/>
    <property type="evidence" value="ECO:0007669"/>
    <property type="project" value="TreeGrafter"/>
</dbReference>
<dbReference type="SUPFAM" id="SSF144020">
    <property type="entry name" value="FdhE-like"/>
    <property type="match status" value="1"/>
</dbReference>
<dbReference type="GO" id="GO:0005829">
    <property type="term" value="C:cytosol"/>
    <property type="evidence" value="ECO:0007669"/>
    <property type="project" value="TreeGrafter"/>
</dbReference>
<evidence type="ECO:0000259" key="2">
    <source>
        <dbReference type="Pfam" id="PF24859"/>
    </source>
</evidence>
<reference evidence="3" key="1">
    <citation type="submission" date="2008-10" db="EMBL/GenBank/DDBJ databases">
        <title>Complete sequence of Desulfovibrio vulgaris str. 'Miyazaki F'.</title>
        <authorList>
            <person name="Lucas S."/>
            <person name="Copeland A."/>
            <person name="Lapidus A."/>
            <person name="Glavina del Rio T."/>
            <person name="Dalin E."/>
            <person name="Tice H."/>
            <person name="Bruce D."/>
            <person name="Goodwin L."/>
            <person name="Pitluck S."/>
            <person name="Sims D."/>
            <person name="Brettin T."/>
            <person name="Detter J.C."/>
            <person name="Han C."/>
            <person name="Larimer F."/>
            <person name="Land M."/>
            <person name="Hauser L."/>
            <person name="Kyrpides N."/>
            <person name="Mikhailova N."/>
            <person name="Hazen T.C."/>
            <person name="Richardson P."/>
        </authorList>
    </citation>
    <scope>NUCLEOTIDE SEQUENCE</scope>
    <source>
        <strain evidence="3">Miyazaki F</strain>
    </source>
</reference>
<dbReference type="AlphaFoldDB" id="B8DK06"/>
<dbReference type="HOGENOM" id="CLU_071015_0_0_7"/>
<dbReference type="InterPro" id="IPR024064">
    <property type="entry name" value="FdhE-like_sf"/>
</dbReference>
<dbReference type="Gene3D" id="3.90.1670.10">
    <property type="entry name" value="FdhE-like domain"/>
    <property type="match status" value="1"/>
</dbReference>
<dbReference type="Pfam" id="PF24859">
    <property type="entry name" value="FdhE_central"/>
    <property type="match status" value="1"/>
</dbReference>
<dbReference type="PANTHER" id="PTHR37689">
    <property type="entry name" value="PROTEIN FDHE"/>
    <property type="match status" value="1"/>
</dbReference>
<dbReference type="PANTHER" id="PTHR37689:SF1">
    <property type="entry name" value="PROTEIN FDHE"/>
    <property type="match status" value="1"/>
</dbReference>
<dbReference type="InterPro" id="IPR056797">
    <property type="entry name" value="FdhE_central"/>
</dbReference>
<dbReference type="InterPro" id="IPR006452">
    <property type="entry name" value="Formate_DH_accessory"/>
</dbReference>
<dbReference type="GO" id="GO:0051604">
    <property type="term" value="P:protein maturation"/>
    <property type="evidence" value="ECO:0007669"/>
    <property type="project" value="TreeGrafter"/>
</dbReference>
<accession>B8DK06</accession>